<evidence type="ECO:0000313" key="2">
    <source>
        <dbReference type="Proteomes" id="UP000588604"/>
    </source>
</evidence>
<name>A0A841MUT6_9BACT</name>
<proteinExistence type="predicted"/>
<dbReference type="EMBL" id="JACIJO010000001">
    <property type="protein sequence ID" value="MBB6325771.1"/>
    <property type="molecule type" value="Genomic_DNA"/>
</dbReference>
<dbReference type="GO" id="GO:0016301">
    <property type="term" value="F:kinase activity"/>
    <property type="evidence" value="ECO:0007669"/>
    <property type="project" value="UniProtKB-KW"/>
</dbReference>
<dbReference type="CDD" id="cd24079">
    <property type="entry name" value="ASKHA_NBD_PG1100-like"/>
    <property type="match status" value="1"/>
</dbReference>
<protein>
    <submittedName>
        <fullName evidence="1">N-acetylglucosamine kinase-like BadF-type ATPase</fullName>
    </submittedName>
</protein>
<gene>
    <name evidence="1" type="ORF">FHS59_001386</name>
</gene>
<dbReference type="PANTHER" id="PTHR43190:SF3">
    <property type="entry name" value="N-ACETYL-D-GLUCOSAMINE KINASE"/>
    <property type="match status" value="1"/>
</dbReference>
<dbReference type="InterPro" id="IPR052519">
    <property type="entry name" value="Euk-type_GlcNAc_Kinase"/>
</dbReference>
<dbReference type="InterPro" id="IPR043129">
    <property type="entry name" value="ATPase_NBD"/>
</dbReference>
<dbReference type="SUPFAM" id="SSF53067">
    <property type="entry name" value="Actin-like ATPase domain"/>
    <property type="match status" value="2"/>
</dbReference>
<keyword evidence="1" id="KW-0808">Transferase</keyword>
<accession>A0A841MUT6</accession>
<keyword evidence="2" id="KW-1185">Reference proteome</keyword>
<dbReference type="Gene3D" id="3.30.420.40">
    <property type="match status" value="2"/>
</dbReference>
<evidence type="ECO:0000313" key="1">
    <source>
        <dbReference type="EMBL" id="MBB6325771.1"/>
    </source>
</evidence>
<comment type="caution">
    <text evidence="1">The sequence shown here is derived from an EMBL/GenBank/DDBJ whole genome shotgun (WGS) entry which is preliminary data.</text>
</comment>
<dbReference type="RefSeq" id="WP_184494289.1">
    <property type="nucleotide sequence ID" value="NZ_JACIJO010000001.1"/>
</dbReference>
<sequence>MLLIADSGSTKTDWRLIDKSGDCLVSLKSKGLNPYFLQPKDIKHVLLEKIKGHISNVNKVVFYGAGCGHPVKAAELAQVLNEVFPTENSSEVNGDILGAARSLHQHEPGIACILGTGSNSCLYDGKNIIGTVPSLGFILGDQGSGTVLGRDLIRELLQSNNNSDLREEFFETYQLDQREILDKIYNQPRPNRFLASFTPFLLKHASNPVIHRIIYQNFRQFFDFYILPLRKSNPTLSLKFTGSVAFHFAEHLSIVAQEYSEIIELIEQSPMEGLKNYHSHTFASF</sequence>
<keyword evidence="1" id="KW-0418">Kinase</keyword>
<organism evidence="1 2">
    <name type="scientific">Algoriphagus iocasae</name>
    <dbReference type="NCBI Taxonomy" id="1836499"/>
    <lineage>
        <taxon>Bacteria</taxon>
        <taxon>Pseudomonadati</taxon>
        <taxon>Bacteroidota</taxon>
        <taxon>Cytophagia</taxon>
        <taxon>Cytophagales</taxon>
        <taxon>Cyclobacteriaceae</taxon>
        <taxon>Algoriphagus</taxon>
    </lineage>
</organism>
<reference evidence="1 2" key="1">
    <citation type="submission" date="2020-08" db="EMBL/GenBank/DDBJ databases">
        <title>Genomic Encyclopedia of Type Strains, Phase IV (KMG-IV): sequencing the most valuable type-strain genomes for metagenomic binning, comparative biology and taxonomic classification.</title>
        <authorList>
            <person name="Goeker M."/>
        </authorList>
    </citation>
    <scope>NUCLEOTIDE SEQUENCE [LARGE SCALE GENOMIC DNA]</scope>
    <source>
        <strain evidence="1 2">DSM 102044</strain>
    </source>
</reference>
<dbReference type="AlphaFoldDB" id="A0A841MUT6"/>
<dbReference type="Gene3D" id="1.10.720.160">
    <property type="match status" value="1"/>
</dbReference>
<dbReference type="PANTHER" id="PTHR43190">
    <property type="entry name" value="N-ACETYL-D-GLUCOSAMINE KINASE"/>
    <property type="match status" value="1"/>
</dbReference>
<dbReference type="Proteomes" id="UP000588604">
    <property type="component" value="Unassembled WGS sequence"/>
</dbReference>